<dbReference type="InterPro" id="IPR015222">
    <property type="entry name" value="Tam41"/>
</dbReference>
<sequence length="415" mass="46268">MVSDADGYLERTFTSPASLRAGNLIRGRMEDAGLRTWVDHLGNLNGQVEGMNASAEALLIGSHLDTVVDAGIFDGSLGIISALSALKVLNVNGTMGKLRRPIEVIAFSDEEGVRFHSTFLGSAWKEQEDFKWEEESVQILVDNLDIENVNSANLRAAISAALLLLPPKFTEEDLYAKICSLSYMGDLRMLFAEDRNKVKKIVQGQFDLFQLKYKPFLEEYEAKEFLRLASSGSNQKNISQVVSEFLIGSREEAAKCTQKILRRTVMVSSTRQAVSGLLTVGAVTAEDLYAKICSLSYMGDLRMLFAEDRNKVKKIVQGQFDLFQLKYKPFLEEYEAKEFLRLASSGSNQKNISQVVSEFLIGSREEAAKCTQKILRRTVMVSSTRQAVSGLLTVGAVTAVRYLSNKMCKAWKSWR</sequence>
<evidence type="ECO:0000256" key="9">
    <source>
        <dbReference type="ARBA" id="ARBA00022679"/>
    </source>
</evidence>
<evidence type="ECO:0000256" key="18">
    <source>
        <dbReference type="ARBA" id="ARBA00029893"/>
    </source>
</evidence>
<dbReference type="InterPro" id="IPR007484">
    <property type="entry name" value="Peptidase_M28"/>
</dbReference>
<feature type="domain" description="Peptidase M28" evidence="19">
    <location>
        <begin position="43"/>
        <end position="122"/>
    </location>
</feature>
<dbReference type="GO" id="GO:0005743">
    <property type="term" value="C:mitochondrial inner membrane"/>
    <property type="evidence" value="ECO:0007669"/>
    <property type="project" value="UniProtKB-SubCell"/>
</dbReference>
<gene>
    <name evidence="20" type="primary">AAH2_1</name>
    <name evidence="20" type="ORF">CFP56_033502</name>
</gene>
<dbReference type="SUPFAM" id="SSF53187">
    <property type="entry name" value="Zn-dependent exopeptidases"/>
    <property type="match status" value="1"/>
</dbReference>
<evidence type="ECO:0000256" key="8">
    <source>
        <dbReference type="ARBA" id="ARBA00022516"/>
    </source>
</evidence>
<keyword evidence="11" id="KW-0999">Mitochondrion inner membrane</keyword>
<dbReference type="PANTHER" id="PTHR13619:SF0">
    <property type="entry name" value="PHOSPHATIDATE CYTIDYLYLTRANSFERASE, MITOCHONDRIAL"/>
    <property type="match status" value="1"/>
</dbReference>
<keyword evidence="12" id="KW-0460">Magnesium</keyword>
<evidence type="ECO:0000313" key="20">
    <source>
        <dbReference type="EMBL" id="KAK7825341.1"/>
    </source>
</evidence>
<evidence type="ECO:0000256" key="16">
    <source>
        <dbReference type="ARBA" id="ARBA00023209"/>
    </source>
</evidence>
<dbReference type="AlphaFoldDB" id="A0AAW0JGY9"/>
<protein>
    <recommendedName>
        <fullName evidence="7">Phosphatidate cytidylyltransferase, mitochondrial</fullName>
        <ecNumber evidence="6">2.7.7.41</ecNumber>
    </recommendedName>
    <alternativeName>
        <fullName evidence="18">CDP-diacylglycerol synthase</fullName>
    </alternativeName>
</protein>
<evidence type="ECO:0000256" key="12">
    <source>
        <dbReference type="ARBA" id="ARBA00022842"/>
    </source>
</evidence>
<comment type="similarity">
    <text evidence="5">Belongs to the TAM41 family.</text>
</comment>
<dbReference type="Gene3D" id="3.40.630.10">
    <property type="entry name" value="Zn peptidases"/>
    <property type="match status" value="1"/>
</dbReference>
<dbReference type="GO" id="GO:0032049">
    <property type="term" value="P:cardiolipin biosynthetic process"/>
    <property type="evidence" value="ECO:0007669"/>
    <property type="project" value="InterPro"/>
</dbReference>
<organism evidence="20 21">
    <name type="scientific">Quercus suber</name>
    <name type="common">Cork oak</name>
    <dbReference type="NCBI Taxonomy" id="58331"/>
    <lineage>
        <taxon>Eukaryota</taxon>
        <taxon>Viridiplantae</taxon>
        <taxon>Streptophyta</taxon>
        <taxon>Embryophyta</taxon>
        <taxon>Tracheophyta</taxon>
        <taxon>Spermatophyta</taxon>
        <taxon>Magnoliopsida</taxon>
        <taxon>eudicotyledons</taxon>
        <taxon>Gunneridae</taxon>
        <taxon>Pentapetalae</taxon>
        <taxon>rosids</taxon>
        <taxon>fabids</taxon>
        <taxon>Fagales</taxon>
        <taxon>Fagaceae</taxon>
        <taxon>Quercus</taxon>
    </lineage>
</organism>
<reference evidence="20 21" key="1">
    <citation type="journal article" date="2018" name="Sci. Data">
        <title>The draft genome sequence of cork oak.</title>
        <authorList>
            <person name="Ramos A.M."/>
            <person name="Usie A."/>
            <person name="Barbosa P."/>
            <person name="Barros P.M."/>
            <person name="Capote T."/>
            <person name="Chaves I."/>
            <person name="Simoes F."/>
            <person name="Abreu I."/>
            <person name="Carrasquinho I."/>
            <person name="Faro C."/>
            <person name="Guimaraes J.B."/>
            <person name="Mendonca D."/>
            <person name="Nobrega F."/>
            <person name="Rodrigues L."/>
            <person name="Saibo N.J.M."/>
            <person name="Varela M.C."/>
            <person name="Egas C."/>
            <person name="Matos J."/>
            <person name="Miguel C.M."/>
            <person name="Oliveira M.M."/>
            <person name="Ricardo C.P."/>
            <person name="Goncalves S."/>
        </authorList>
    </citation>
    <scope>NUCLEOTIDE SEQUENCE [LARGE SCALE GENOMIC DNA]</scope>
    <source>
        <strain evidence="21">cv. HL8</strain>
    </source>
</reference>
<evidence type="ECO:0000259" key="19">
    <source>
        <dbReference type="Pfam" id="PF04389"/>
    </source>
</evidence>
<evidence type="ECO:0000256" key="5">
    <source>
        <dbReference type="ARBA" id="ARBA00005458"/>
    </source>
</evidence>
<evidence type="ECO:0000256" key="1">
    <source>
        <dbReference type="ARBA" id="ARBA00001946"/>
    </source>
</evidence>
<comment type="pathway">
    <text evidence="4">Lipid metabolism.</text>
</comment>
<evidence type="ECO:0000256" key="2">
    <source>
        <dbReference type="ARBA" id="ARBA00004443"/>
    </source>
</evidence>
<evidence type="ECO:0000256" key="17">
    <source>
        <dbReference type="ARBA" id="ARBA00023264"/>
    </source>
</evidence>
<dbReference type="GO" id="GO:0016024">
    <property type="term" value="P:CDP-diacylglycerol biosynthetic process"/>
    <property type="evidence" value="ECO:0007669"/>
    <property type="project" value="TreeGrafter"/>
</dbReference>
<evidence type="ECO:0000256" key="10">
    <source>
        <dbReference type="ARBA" id="ARBA00022695"/>
    </source>
</evidence>
<dbReference type="Proteomes" id="UP000237347">
    <property type="component" value="Unassembled WGS sequence"/>
</dbReference>
<name>A0AAW0JGY9_QUESU</name>
<dbReference type="Pfam" id="PF09139">
    <property type="entry name" value="Tam41_Mmp37"/>
    <property type="match status" value="3"/>
</dbReference>
<evidence type="ECO:0000313" key="21">
    <source>
        <dbReference type="Proteomes" id="UP000237347"/>
    </source>
</evidence>
<keyword evidence="9" id="KW-0808">Transferase</keyword>
<keyword evidence="14" id="KW-0496">Mitochondrion</keyword>
<dbReference type="Pfam" id="PF04389">
    <property type="entry name" value="Peptidase_M28"/>
    <property type="match status" value="1"/>
</dbReference>
<dbReference type="EMBL" id="PKMF04000577">
    <property type="protein sequence ID" value="KAK7825341.1"/>
    <property type="molecule type" value="Genomic_DNA"/>
</dbReference>
<keyword evidence="21" id="KW-1185">Reference proteome</keyword>
<evidence type="ECO:0000256" key="3">
    <source>
        <dbReference type="ARBA" id="ARBA00005119"/>
    </source>
</evidence>
<evidence type="ECO:0000256" key="7">
    <source>
        <dbReference type="ARBA" id="ARBA00018337"/>
    </source>
</evidence>
<comment type="caution">
    <text evidence="20">The sequence shown here is derived from an EMBL/GenBank/DDBJ whole genome shotgun (WGS) entry which is preliminary data.</text>
</comment>
<keyword evidence="10" id="KW-0548">Nucleotidyltransferase</keyword>
<comment type="subcellular location">
    <subcellularLocation>
        <location evidence="2">Mitochondrion inner membrane</location>
        <topology evidence="2">Peripheral membrane protein</topology>
        <orientation evidence="2">Matrix side</orientation>
    </subcellularLocation>
</comment>
<keyword evidence="17" id="KW-1208">Phospholipid metabolism</keyword>
<keyword evidence="13" id="KW-0443">Lipid metabolism</keyword>
<proteinExistence type="inferred from homology"/>
<comment type="cofactor">
    <cofactor evidence="1">
        <name>Mg(2+)</name>
        <dbReference type="ChEBI" id="CHEBI:18420"/>
    </cofactor>
</comment>
<evidence type="ECO:0000256" key="6">
    <source>
        <dbReference type="ARBA" id="ARBA00012487"/>
    </source>
</evidence>
<evidence type="ECO:0000256" key="14">
    <source>
        <dbReference type="ARBA" id="ARBA00023128"/>
    </source>
</evidence>
<evidence type="ECO:0000256" key="11">
    <source>
        <dbReference type="ARBA" id="ARBA00022792"/>
    </source>
</evidence>
<evidence type="ECO:0000256" key="13">
    <source>
        <dbReference type="ARBA" id="ARBA00023098"/>
    </source>
</evidence>
<dbReference type="PANTHER" id="PTHR13619">
    <property type="entry name" value="PHOSPHATIDATE CYTIDYLYLTRANSFERASE, MITOCHONDRIAL"/>
    <property type="match status" value="1"/>
</dbReference>
<dbReference type="EC" id="2.7.7.41" evidence="6"/>
<keyword evidence="15" id="KW-0472">Membrane</keyword>
<keyword evidence="8" id="KW-0444">Lipid biosynthesis</keyword>
<keyword evidence="16" id="KW-0594">Phospholipid biosynthesis</keyword>
<dbReference type="GO" id="GO:0004605">
    <property type="term" value="F:phosphatidate cytidylyltransferase activity"/>
    <property type="evidence" value="ECO:0007669"/>
    <property type="project" value="UniProtKB-EC"/>
</dbReference>
<evidence type="ECO:0000256" key="15">
    <source>
        <dbReference type="ARBA" id="ARBA00023136"/>
    </source>
</evidence>
<evidence type="ECO:0000256" key="4">
    <source>
        <dbReference type="ARBA" id="ARBA00005189"/>
    </source>
</evidence>
<accession>A0AAW0JGY9</accession>
<comment type="pathway">
    <text evidence="3">Phospholipid metabolism; CDP-diacylglycerol biosynthesis; CDP-diacylglycerol from sn-glycerol 3-phosphate: step 3/3.</text>
</comment>